<evidence type="ECO:0000313" key="2">
    <source>
        <dbReference type="Proteomes" id="UP001324115"/>
    </source>
</evidence>
<dbReference type="Proteomes" id="UP001324115">
    <property type="component" value="Unassembled WGS sequence"/>
</dbReference>
<organism evidence="1 2">
    <name type="scientific">Quercus rubra</name>
    <name type="common">Northern red oak</name>
    <name type="synonym">Quercus borealis</name>
    <dbReference type="NCBI Taxonomy" id="3512"/>
    <lineage>
        <taxon>Eukaryota</taxon>
        <taxon>Viridiplantae</taxon>
        <taxon>Streptophyta</taxon>
        <taxon>Embryophyta</taxon>
        <taxon>Tracheophyta</taxon>
        <taxon>Spermatophyta</taxon>
        <taxon>Magnoliopsida</taxon>
        <taxon>eudicotyledons</taxon>
        <taxon>Gunneridae</taxon>
        <taxon>Pentapetalae</taxon>
        <taxon>rosids</taxon>
        <taxon>fabids</taxon>
        <taxon>Fagales</taxon>
        <taxon>Fagaceae</taxon>
        <taxon>Quercus</taxon>
    </lineage>
</organism>
<keyword evidence="2" id="KW-1185">Reference proteome</keyword>
<accession>A0AAN7IW53</accession>
<reference evidence="1 2" key="1">
    <citation type="journal article" date="2023" name="G3 (Bethesda)">
        <title>A haplotype-resolved chromosome-scale genome for Quercus rubra L. provides insights into the genetics of adaptive traits for red oak species.</title>
        <authorList>
            <person name="Kapoor B."/>
            <person name="Jenkins J."/>
            <person name="Schmutz J."/>
            <person name="Zhebentyayeva T."/>
            <person name="Kuelheim C."/>
            <person name="Coggeshall M."/>
            <person name="Heim C."/>
            <person name="Lasky J.R."/>
            <person name="Leites L."/>
            <person name="Islam-Faridi N."/>
            <person name="Romero-Severson J."/>
            <person name="DeLeo V.L."/>
            <person name="Lucas S.M."/>
            <person name="Lazic D."/>
            <person name="Gailing O."/>
            <person name="Carlson J."/>
            <person name="Staton M."/>
        </authorList>
    </citation>
    <scope>NUCLEOTIDE SEQUENCE [LARGE SCALE GENOMIC DNA]</scope>
    <source>
        <strain evidence="1">Pseudo-F2</strain>
    </source>
</reference>
<comment type="caution">
    <text evidence="1">The sequence shown here is derived from an EMBL/GenBank/DDBJ whole genome shotgun (WGS) entry which is preliminary data.</text>
</comment>
<sequence length="136" mass="15642">MAPVLSRSLSTASLASLPSSSSFLLRNRNRNRVLNLTTAFVPQNGLRKCFSSSGLKWKYERRNHWFALRCKAAAVAEKEAADTSSEKFEYQAEVRLFSIFPFNFVYPLLKKKEKRLISPTNLLYVLHEYCTSMILQ</sequence>
<name>A0AAN7IW53_QUERU</name>
<dbReference type="AlphaFoldDB" id="A0AAN7IW53"/>
<gene>
    <name evidence="1" type="ORF">RGQ29_016179</name>
</gene>
<proteinExistence type="predicted"/>
<dbReference type="EMBL" id="JAXUIC010000004">
    <property type="protein sequence ID" value="KAK4591639.1"/>
    <property type="molecule type" value="Genomic_DNA"/>
</dbReference>
<evidence type="ECO:0000313" key="1">
    <source>
        <dbReference type="EMBL" id="KAK4591639.1"/>
    </source>
</evidence>
<protein>
    <submittedName>
        <fullName evidence="1">Uncharacterized protein</fullName>
    </submittedName>
</protein>